<feature type="region of interest" description="Disordered" evidence="1">
    <location>
        <begin position="28"/>
        <end position="50"/>
    </location>
</feature>
<reference evidence="2" key="1">
    <citation type="submission" date="2021-07" db="EMBL/GenBank/DDBJ databases">
        <authorList>
            <person name="Durling M."/>
        </authorList>
    </citation>
    <scope>NUCLEOTIDE SEQUENCE</scope>
</reference>
<evidence type="ECO:0000313" key="3">
    <source>
        <dbReference type="Proteomes" id="UP000701801"/>
    </source>
</evidence>
<feature type="compositionally biased region" description="Polar residues" evidence="1">
    <location>
        <begin position="31"/>
        <end position="47"/>
    </location>
</feature>
<name>A0A9N9LEA1_9HELO</name>
<proteinExistence type="predicted"/>
<evidence type="ECO:0000256" key="1">
    <source>
        <dbReference type="SAM" id="MobiDB-lite"/>
    </source>
</evidence>
<dbReference type="EMBL" id="CAJVRM010000003">
    <property type="protein sequence ID" value="CAG8970916.1"/>
    <property type="molecule type" value="Genomic_DNA"/>
</dbReference>
<dbReference type="Proteomes" id="UP000701801">
    <property type="component" value="Unassembled WGS sequence"/>
</dbReference>
<dbReference type="AlphaFoldDB" id="A0A9N9LEA1"/>
<gene>
    <name evidence="2" type="ORF">HYALB_00000895</name>
</gene>
<comment type="caution">
    <text evidence="2">The sequence shown here is derived from an EMBL/GenBank/DDBJ whole genome shotgun (WGS) entry which is preliminary data.</text>
</comment>
<evidence type="ECO:0000313" key="2">
    <source>
        <dbReference type="EMBL" id="CAG8970916.1"/>
    </source>
</evidence>
<sequence>MSTTRPNESVLSIISSCIFSCFTRDTESHVAPSNPQNHGHATKGQTHPTEKLVDPMNVKAIELGTAASILENAKIDRQKFMIEFEPALKANVTASALLIKNPRLQAGEKSMNKMYEELMSGHMELEALEIRKKVWTIRKEKLRNGNKEGVNT</sequence>
<organism evidence="2 3">
    <name type="scientific">Hymenoscyphus albidus</name>
    <dbReference type="NCBI Taxonomy" id="595503"/>
    <lineage>
        <taxon>Eukaryota</taxon>
        <taxon>Fungi</taxon>
        <taxon>Dikarya</taxon>
        <taxon>Ascomycota</taxon>
        <taxon>Pezizomycotina</taxon>
        <taxon>Leotiomycetes</taxon>
        <taxon>Helotiales</taxon>
        <taxon>Helotiaceae</taxon>
        <taxon>Hymenoscyphus</taxon>
    </lineage>
</organism>
<accession>A0A9N9LEA1</accession>
<protein>
    <submittedName>
        <fullName evidence="2">Uncharacterized protein</fullName>
    </submittedName>
</protein>
<keyword evidence="3" id="KW-1185">Reference proteome</keyword>